<sequence>MNFYSKYLKYKQKYLELKNIIGGKKWNSGLTEEQIEYIKKQAKKVPKDEREKLKNQLAARFRQRLKEEKREEKKEAQKASESRPESKSSGKAAYDYESSDDESSKYPPSRASPDRKTIDTLTILGLTFETANKDSIKAAYRRLALIYHPDKSSSESDSPETLANQEKFKQINNAKEYLDSLPEYK</sequence>
<evidence type="ECO:0000256" key="1">
    <source>
        <dbReference type="SAM" id="MobiDB-lite"/>
    </source>
</evidence>
<proteinExistence type="predicted"/>
<dbReference type="CDD" id="cd06257">
    <property type="entry name" value="DnaJ"/>
    <property type="match status" value="1"/>
</dbReference>
<organism evidence="3">
    <name type="scientific">viral metagenome</name>
    <dbReference type="NCBI Taxonomy" id="1070528"/>
    <lineage>
        <taxon>unclassified sequences</taxon>
        <taxon>metagenomes</taxon>
        <taxon>organismal metagenomes</taxon>
    </lineage>
</organism>
<reference evidence="3" key="1">
    <citation type="journal article" date="2020" name="Nature">
        <title>Giant virus diversity and host interactions through global metagenomics.</title>
        <authorList>
            <person name="Schulz F."/>
            <person name="Roux S."/>
            <person name="Paez-Espino D."/>
            <person name="Jungbluth S."/>
            <person name="Walsh D.A."/>
            <person name="Denef V.J."/>
            <person name="McMahon K.D."/>
            <person name="Konstantinidis K.T."/>
            <person name="Eloe-Fadrosh E.A."/>
            <person name="Kyrpides N.C."/>
            <person name="Woyke T."/>
        </authorList>
    </citation>
    <scope>NUCLEOTIDE SEQUENCE</scope>
    <source>
        <strain evidence="3">GVMAG-M-3300023179-4</strain>
    </source>
</reference>
<name>A0A6C0H0F8_9ZZZZ</name>
<dbReference type="Pfam" id="PF00226">
    <property type="entry name" value="DnaJ"/>
    <property type="match status" value="1"/>
</dbReference>
<dbReference type="Gene3D" id="1.10.287.110">
    <property type="entry name" value="DnaJ domain"/>
    <property type="match status" value="1"/>
</dbReference>
<dbReference type="InterPro" id="IPR036869">
    <property type="entry name" value="J_dom_sf"/>
</dbReference>
<dbReference type="InterPro" id="IPR050817">
    <property type="entry name" value="DjlA_DnaK_co-chaperone"/>
</dbReference>
<feature type="region of interest" description="Disordered" evidence="1">
    <location>
        <begin position="63"/>
        <end position="117"/>
    </location>
</feature>
<feature type="domain" description="J" evidence="2">
    <location>
        <begin position="119"/>
        <end position="185"/>
    </location>
</feature>
<protein>
    <recommendedName>
        <fullName evidence="2">J domain-containing protein</fullName>
    </recommendedName>
</protein>
<feature type="compositionally biased region" description="Basic and acidic residues" evidence="1">
    <location>
        <begin position="64"/>
        <end position="88"/>
    </location>
</feature>
<dbReference type="PROSITE" id="PS50076">
    <property type="entry name" value="DNAJ_2"/>
    <property type="match status" value="1"/>
</dbReference>
<evidence type="ECO:0000259" key="2">
    <source>
        <dbReference type="PROSITE" id="PS50076"/>
    </source>
</evidence>
<accession>A0A6C0H0F8</accession>
<dbReference type="SMART" id="SM00271">
    <property type="entry name" value="DnaJ"/>
    <property type="match status" value="1"/>
</dbReference>
<evidence type="ECO:0000313" key="3">
    <source>
        <dbReference type="EMBL" id="QHT73736.1"/>
    </source>
</evidence>
<dbReference type="SUPFAM" id="SSF46565">
    <property type="entry name" value="Chaperone J-domain"/>
    <property type="match status" value="1"/>
</dbReference>
<dbReference type="InterPro" id="IPR001623">
    <property type="entry name" value="DnaJ_domain"/>
</dbReference>
<dbReference type="PANTHER" id="PTHR24074">
    <property type="entry name" value="CO-CHAPERONE PROTEIN DJLA"/>
    <property type="match status" value="1"/>
</dbReference>
<dbReference type="EMBL" id="MN739831">
    <property type="protein sequence ID" value="QHT73736.1"/>
    <property type="molecule type" value="Genomic_DNA"/>
</dbReference>
<dbReference type="AlphaFoldDB" id="A0A6C0H0F8"/>